<dbReference type="OrthoDB" id="1365739at2"/>
<name>A0A239E615_9FLAO</name>
<gene>
    <name evidence="2" type="ORF">SAMN06265376_11422</name>
</gene>
<dbReference type="EMBL" id="FZNY01000014">
    <property type="protein sequence ID" value="SNS40077.1"/>
    <property type="molecule type" value="Genomic_DNA"/>
</dbReference>
<keyword evidence="3" id="KW-1185">Reference proteome</keyword>
<dbReference type="RefSeq" id="WP_089374057.1">
    <property type="nucleotide sequence ID" value="NZ_BMEP01000004.1"/>
</dbReference>
<feature type="transmembrane region" description="Helical" evidence="1">
    <location>
        <begin position="190"/>
        <end position="212"/>
    </location>
</feature>
<feature type="transmembrane region" description="Helical" evidence="1">
    <location>
        <begin position="77"/>
        <end position="94"/>
    </location>
</feature>
<dbReference type="AlphaFoldDB" id="A0A239E615"/>
<protein>
    <submittedName>
        <fullName evidence="2">Uncharacterized protein</fullName>
    </submittedName>
</protein>
<reference evidence="2 3" key="1">
    <citation type="submission" date="2017-06" db="EMBL/GenBank/DDBJ databases">
        <authorList>
            <person name="Kim H.J."/>
            <person name="Triplett B.A."/>
        </authorList>
    </citation>
    <scope>NUCLEOTIDE SEQUENCE [LARGE SCALE GENOMIC DNA]</scope>
    <source>
        <strain evidence="2 3">DSM 25597</strain>
    </source>
</reference>
<evidence type="ECO:0000313" key="3">
    <source>
        <dbReference type="Proteomes" id="UP000198379"/>
    </source>
</evidence>
<feature type="transmembrane region" description="Helical" evidence="1">
    <location>
        <begin position="39"/>
        <end position="57"/>
    </location>
</feature>
<keyword evidence="1" id="KW-1133">Transmembrane helix</keyword>
<feature type="transmembrane region" description="Helical" evidence="1">
    <location>
        <begin position="147"/>
        <end position="170"/>
    </location>
</feature>
<dbReference type="Proteomes" id="UP000198379">
    <property type="component" value="Unassembled WGS sequence"/>
</dbReference>
<evidence type="ECO:0000256" key="1">
    <source>
        <dbReference type="SAM" id="Phobius"/>
    </source>
</evidence>
<evidence type="ECO:0000313" key="2">
    <source>
        <dbReference type="EMBL" id="SNS40077.1"/>
    </source>
</evidence>
<sequence length="230" mass="26307">MDNDVSQKIGSLIEAELPIKDREKYLDILTNRIEGNIKLNSKFINIMLLCILAFPLLVSSKISEISLGPFKLVEDSIIVLLIPTVFTFIHYRYMSVWANITQQKEIYKYLTSNIFSINTNSLLNYNISLQSFTESAILNHIRGGSRFLIKTMAFIWLLMLFIVFVIPYAFGIYGVCILYTKLEFNSVINWLSFVIPIFLMLGTLIATVQCLLEDVGILNKNLIEFGDVPK</sequence>
<accession>A0A239E615</accession>
<organism evidence="2 3">
    <name type="scientific">Dokdonia pacifica</name>
    <dbReference type="NCBI Taxonomy" id="1627892"/>
    <lineage>
        <taxon>Bacteria</taxon>
        <taxon>Pseudomonadati</taxon>
        <taxon>Bacteroidota</taxon>
        <taxon>Flavobacteriia</taxon>
        <taxon>Flavobacteriales</taxon>
        <taxon>Flavobacteriaceae</taxon>
        <taxon>Dokdonia</taxon>
    </lineage>
</organism>
<keyword evidence="1" id="KW-0472">Membrane</keyword>
<proteinExistence type="predicted"/>
<keyword evidence="1" id="KW-0812">Transmembrane</keyword>